<dbReference type="PROSITE" id="PS51257">
    <property type="entry name" value="PROKAR_LIPOPROTEIN"/>
    <property type="match status" value="1"/>
</dbReference>
<proteinExistence type="predicted"/>
<keyword evidence="1" id="KW-0812">Transmembrane</keyword>
<dbReference type="EMBL" id="JAYMYS010000003">
    <property type="protein sequence ID" value="KAK7399629.1"/>
    <property type="molecule type" value="Genomic_DNA"/>
</dbReference>
<gene>
    <name evidence="3" type="ORF">VNO78_10816</name>
</gene>
<keyword evidence="1" id="KW-1133">Transmembrane helix</keyword>
<reference evidence="3 4" key="1">
    <citation type="submission" date="2024-01" db="EMBL/GenBank/DDBJ databases">
        <title>The genomes of 5 underutilized Papilionoideae crops provide insights into root nodulation and disease resistanc.</title>
        <authorList>
            <person name="Jiang F."/>
        </authorList>
    </citation>
    <scope>NUCLEOTIDE SEQUENCE [LARGE SCALE GENOMIC DNA]</scope>
    <source>
        <strain evidence="3">DUOXIRENSHENG_FW03</strain>
        <tissue evidence="3">Leaves</tissue>
    </source>
</reference>
<keyword evidence="2" id="KW-0732">Signal</keyword>
<dbReference type="Proteomes" id="UP001386955">
    <property type="component" value="Unassembled WGS sequence"/>
</dbReference>
<keyword evidence="1" id="KW-0472">Membrane</keyword>
<sequence length="108" mass="10951">MARASASASARRIVVVGLMMLAIVGVACAEKSTPTDDYDDEDYSIGTLADEAASSPNGVVAAPIGGPVPPGAFYNAKYTSSPTSTAAISSLSAFAFAFPTAFAAFLFF</sequence>
<accession>A0AAN9SKC9</accession>
<comment type="caution">
    <text evidence="3">The sequence shown here is derived from an EMBL/GenBank/DDBJ whole genome shotgun (WGS) entry which is preliminary data.</text>
</comment>
<name>A0AAN9SKC9_PSOTE</name>
<evidence type="ECO:0000313" key="3">
    <source>
        <dbReference type="EMBL" id="KAK7399629.1"/>
    </source>
</evidence>
<dbReference type="AlphaFoldDB" id="A0AAN9SKC9"/>
<feature type="transmembrane region" description="Helical" evidence="1">
    <location>
        <begin position="86"/>
        <end position="107"/>
    </location>
</feature>
<organism evidence="3 4">
    <name type="scientific">Psophocarpus tetragonolobus</name>
    <name type="common">Winged bean</name>
    <name type="synonym">Dolichos tetragonolobus</name>
    <dbReference type="NCBI Taxonomy" id="3891"/>
    <lineage>
        <taxon>Eukaryota</taxon>
        <taxon>Viridiplantae</taxon>
        <taxon>Streptophyta</taxon>
        <taxon>Embryophyta</taxon>
        <taxon>Tracheophyta</taxon>
        <taxon>Spermatophyta</taxon>
        <taxon>Magnoliopsida</taxon>
        <taxon>eudicotyledons</taxon>
        <taxon>Gunneridae</taxon>
        <taxon>Pentapetalae</taxon>
        <taxon>rosids</taxon>
        <taxon>fabids</taxon>
        <taxon>Fabales</taxon>
        <taxon>Fabaceae</taxon>
        <taxon>Papilionoideae</taxon>
        <taxon>50 kb inversion clade</taxon>
        <taxon>NPAAA clade</taxon>
        <taxon>indigoferoid/millettioid clade</taxon>
        <taxon>Phaseoleae</taxon>
        <taxon>Psophocarpus</taxon>
    </lineage>
</organism>
<evidence type="ECO:0000256" key="1">
    <source>
        <dbReference type="SAM" id="Phobius"/>
    </source>
</evidence>
<keyword evidence="4" id="KW-1185">Reference proteome</keyword>
<evidence type="ECO:0000256" key="2">
    <source>
        <dbReference type="SAM" id="SignalP"/>
    </source>
</evidence>
<feature type="chain" id="PRO_5042810606" evidence="2">
    <location>
        <begin position="30"/>
        <end position="108"/>
    </location>
</feature>
<feature type="signal peptide" evidence="2">
    <location>
        <begin position="1"/>
        <end position="29"/>
    </location>
</feature>
<protein>
    <submittedName>
        <fullName evidence="3">Uncharacterized protein</fullName>
    </submittedName>
</protein>
<evidence type="ECO:0000313" key="4">
    <source>
        <dbReference type="Proteomes" id="UP001386955"/>
    </source>
</evidence>